<dbReference type="AlphaFoldDB" id="A0A8X7CJE2"/>
<keyword evidence="2" id="KW-1185">Reference proteome</keyword>
<gene>
    <name evidence="1" type="ORF">TNIN_310601</name>
</gene>
<comment type="caution">
    <text evidence="1">The sequence shown here is derived from an EMBL/GenBank/DDBJ whole genome shotgun (WGS) entry which is preliminary data.</text>
</comment>
<protein>
    <submittedName>
        <fullName evidence="1">Uncharacterized protein</fullName>
    </submittedName>
</protein>
<accession>A0A8X7CJE2</accession>
<reference evidence="1" key="1">
    <citation type="submission" date="2020-08" db="EMBL/GenBank/DDBJ databases">
        <title>Multicomponent nature underlies the extraordinary mechanical properties of spider dragline silk.</title>
        <authorList>
            <person name="Kono N."/>
            <person name="Nakamura H."/>
            <person name="Mori M."/>
            <person name="Yoshida Y."/>
            <person name="Ohtoshi R."/>
            <person name="Malay A.D."/>
            <person name="Moran D.A.P."/>
            <person name="Tomita M."/>
            <person name="Numata K."/>
            <person name="Arakawa K."/>
        </authorList>
    </citation>
    <scope>NUCLEOTIDE SEQUENCE</scope>
</reference>
<name>A0A8X7CJE2_9ARAC</name>
<proteinExistence type="predicted"/>
<evidence type="ECO:0000313" key="2">
    <source>
        <dbReference type="Proteomes" id="UP000886998"/>
    </source>
</evidence>
<dbReference type="Proteomes" id="UP000886998">
    <property type="component" value="Unassembled WGS sequence"/>
</dbReference>
<dbReference type="OrthoDB" id="10445437at2759"/>
<dbReference type="EMBL" id="BMAV01021259">
    <property type="protein sequence ID" value="GFY75274.1"/>
    <property type="molecule type" value="Genomic_DNA"/>
</dbReference>
<organism evidence="1 2">
    <name type="scientific">Trichonephila inaurata madagascariensis</name>
    <dbReference type="NCBI Taxonomy" id="2747483"/>
    <lineage>
        <taxon>Eukaryota</taxon>
        <taxon>Metazoa</taxon>
        <taxon>Ecdysozoa</taxon>
        <taxon>Arthropoda</taxon>
        <taxon>Chelicerata</taxon>
        <taxon>Arachnida</taxon>
        <taxon>Araneae</taxon>
        <taxon>Araneomorphae</taxon>
        <taxon>Entelegynae</taxon>
        <taxon>Araneoidea</taxon>
        <taxon>Nephilidae</taxon>
        <taxon>Trichonephila</taxon>
        <taxon>Trichonephila inaurata</taxon>
    </lineage>
</organism>
<evidence type="ECO:0000313" key="1">
    <source>
        <dbReference type="EMBL" id="GFY75274.1"/>
    </source>
</evidence>
<sequence length="86" mass="9612">MDAVDSPLTREEEDWILAGQVTGGWSKYRPLGNTGADETADSTTPRLLFLLQNHEISPSCPEIRGFHSEIPGLHHFAQAQSPHMQW</sequence>